<gene>
    <name evidence="7" type="ORF">EV695_3279</name>
</gene>
<dbReference type="RefSeq" id="WP_131907007.1">
    <property type="nucleotide sequence ID" value="NZ_BAAAFU010000001.1"/>
</dbReference>
<evidence type="ECO:0000313" key="8">
    <source>
        <dbReference type="Proteomes" id="UP000294887"/>
    </source>
</evidence>
<dbReference type="PANTHER" id="PTHR11076">
    <property type="entry name" value="DNA REPAIR POLYMERASE UMUC / TRANSFERASE FAMILY MEMBER"/>
    <property type="match status" value="1"/>
</dbReference>
<keyword evidence="2" id="KW-0227">DNA damage</keyword>
<evidence type="ECO:0000256" key="2">
    <source>
        <dbReference type="ARBA" id="ARBA00022763"/>
    </source>
</evidence>
<dbReference type="InterPro" id="IPR043502">
    <property type="entry name" value="DNA/RNA_pol_sf"/>
</dbReference>
<dbReference type="Pfam" id="PF11799">
    <property type="entry name" value="IMS_C"/>
    <property type="match status" value="1"/>
</dbReference>
<dbReference type="Proteomes" id="UP000294887">
    <property type="component" value="Unassembled WGS sequence"/>
</dbReference>
<comment type="caution">
    <text evidence="7">The sequence shown here is derived from an EMBL/GenBank/DDBJ whole genome shotgun (WGS) entry which is preliminary data.</text>
</comment>
<name>A0A4R1EZF3_9GAMM</name>
<dbReference type="GO" id="GO:0009432">
    <property type="term" value="P:SOS response"/>
    <property type="evidence" value="ECO:0007669"/>
    <property type="project" value="UniProtKB-KW"/>
</dbReference>
<dbReference type="InterPro" id="IPR050116">
    <property type="entry name" value="DNA_polymerase-Y"/>
</dbReference>
<organism evidence="7 8">
    <name type="scientific">Cocleimonas flava</name>
    <dbReference type="NCBI Taxonomy" id="634765"/>
    <lineage>
        <taxon>Bacteria</taxon>
        <taxon>Pseudomonadati</taxon>
        <taxon>Pseudomonadota</taxon>
        <taxon>Gammaproteobacteria</taxon>
        <taxon>Thiotrichales</taxon>
        <taxon>Thiotrichaceae</taxon>
        <taxon>Cocleimonas</taxon>
    </lineage>
</organism>
<evidence type="ECO:0000313" key="7">
    <source>
        <dbReference type="EMBL" id="TCJ85309.1"/>
    </source>
</evidence>
<dbReference type="CDD" id="cd01700">
    <property type="entry name" value="PolY_Pol_V_umuC"/>
    <property type="match status" value="1"/>
</dbReference>
<dbReference type="InterPro" id="IPR025188">
    <property type="entry name" value="DUF4113"/>
</dbReference>
<dbReference type="GO" id="GO:0005829">
    <property type="term" value="C:cytosol"/>
    <property type="evidence" value="ECO:0007669"/>
    <property type="project" value="TreeGrafter"/>
</dbReference>
<dbReference type="Pfam" id="PF13438">
    <property type="entry name" value="DUF4113"/>
    <property type="match status" value="1"/>
</dbReference>
<sequence>MFAIVDCNNFYASCERLFRPELEGQPIVVLSNNDGCVIARSNEAKALGIPMGAPEFKFRQEMKQKGIHVFSSNYPLYGDLSARVMSVLEYLSPNIEIYSIDEAFADMRGFNHFDLNTHGLEVREKILKWIGMPVSIGFGSTKTLSKIANRVAKKTPKSGGVFVFDSQQQIDNVLKKIAIGDVWGIGRKWSMSLQHCGIHSAYDLAQADSTWIRRKYSVVMQRTQRELNGENCISIEELPEKKQLLVSRSFKNKITNYQLLRSLISGYVARACEKLRKQHSVASSIQVFIRTSPFNDSPKYSNAGTVSLNQYSADTATFIKMATYILENIYKDGYEYQKGGIMILDIIPDSKQQLCLFQPEKYDSNARQRMKLMDHVNNKYGRQTLRLGSESKKRWYMNQNLLSPKYTTSWNDILRVK</sequence>
<evidence type="ECO:0000256" key="5">
    <source>
        <dbReference type="ARBA" id="ARBA00023236"/>
    </source>
</evidence>
<keyword evidence="8" id="KW-1185">Reference proteome</keyword>
<evidence type="ECO:0000256" key="3">
    <source>
        <dbReference type="ARBA" id="ARBA00023199"/>
    </source>
</evidence>
<dbReference type="GO" id="GO:0003887">
    <property type="term" value="F:DNA-directed DNA polymerase activity"/>
    <property type="evidence" value="ECO:0007669"/>
    <property type="project" value="TreeGrafter"/>
</dbReference>
<dbReference type="OrthoDB" id="9808813at2"/>
<evidence type="ECO:0000256" key="1">
    <source>
        <dbReference type="ARBA" id="ARBA00010945"/>
    </source>
</evidence>
<dbReference type="InterPro" id="IPR001126">
    <property type="entry name" value="UmuC"/>
</dbReference>
<evidence type="ECO:0000259" key="6">
    <source>
        <dbReference type="PROSITE" id="PS50173"/>
    </source>
</evidence>
<dbReference type="SUPFAM" id="SSF56672">
    <property type="entry name" value="DNA/RNA polymerases"/>
    <property type="match status" value="1"/>
</dbReference>
<keyword evidence="3" id="KW-0741">SOS mutagenesis</keyword>
<dbReference type="PANTHER" id="PTHR11076:SF34">
    <property type="entry name" value="PROTEIN UMUC"/>
    <property type="match status" value="1"/>
</dbReference>
<dbReference type="EMBL" id="SMFQ01000004">
    <property type="protein sequence ID" value="TCJ85309.1"/>
    <property type="molecule type" value="Genomic_DNA"/>
</dbReference>
<dbReference type="NCBIfam" id="NF002955">
    <property type="entry name" value="PRK03609.1"/>
    <property type="match status" value="1"/>
</dbReference>
<reference evidence="7 8" key="1">
    <citation type="submission" date="2019-03" db="EMBL/GenBank/DDBJ databases">
        <title>Genomic Encyclopedia of Type Strains, Phase IV (KMG-IV): sequencing the most valuable type-strain genomes for metagenomic binning, comparative biology and taxonomic classification.</title>
        <authorList>
            <person name="Goeker M."/>
        </authorList>
    </citation>
    <scope>NUCLEOTIDE SEQUENCE [LARGE SCALE GENOMIC DNA]</scope>
    <source>
        <strain evidence="7 8">DSM 24830</strain>
    </source>
</reference>
<keyword evidence="4" id="KW-0234">DNA repair</keyword>
<dbReference type="GO" id="GO:0042276">
    <property type="term" value="P:error-prone translesion synthesis"/>
    <property type="evidence" value="ECO:0007669"/>
    <property type="project" value="TreeGrafter"/>
</dbReference>
<dbReference type="InterPro" id="IPR043128">
    <property type="entry name" value="Rev_trsase/Diguanyl_cyclase"/>
</dbReference>
<dbReference type="Pfam" id="PF00817">
    <property type="entry name" value="IMS"/>
    <property type="match status" value="1"/>
</dbReference>
<comment type="similarity">
    <text evidence="1">Belongs to the DNA polymerase type-Y family.</text>
</comment>
<keyword evidence="5" id="KW-0742">SOS response</keyword>
<dbReference type="GO" id="GO:0006281">
    <property type="term" value="P:DNA repair"/>
    <property type="evidence" value="ECO:0007669"/>
    <property type="project" value="UniProtKB-KW"/>
</dbReference>
<dbReference type="AlphaFoldDB" id="A0A4R1EZF3"/>
<proteinExistence type="inferred from homology"/>
<protein>
    <submittedName>
        <fullName evidence="7">DNA polymerase V</fullName>
    </submittedName>
</protein>
<accession>A0A4R1EZF3</accession>
<feature type="domain" description="UmuC" evidence="6">
    <location>
        <begin position="2"/>
        <end position="186"/>
    </location>
</feature>
<dbReference type="Gene3D" id="3.30.70.270">
    <property type="match status" value="1"/>
</dbReference>
<evidence type="ECO:0000256" key="4">
    <source>
        <dbReference type="ARBA" id="ARBA00023204"/>
    </source>
</evidence>
<dbReference type="InterPro" id="IPR017961">
    <property type="entry name" value="DNA_pol_Y-fam_little_finger"/>
</dbReference>
<dbReference type="Gene3D" id="3.40.1170.60">
    <property type="match status" value="1"/>
</dbReference>
<dbReference type="GO" id="GO:0003684">
    <property type="term" value="F:damaged DNA binding"/>
    <property type="evidence" value="ECO:0007669"/>
    <property type="project" value="InterPro"/>
</dbReference>
<dbReference type="PROSITE" id="PS50173">
    <property type="entry name" value="UMUC"/>
    <property type="match status" value="1"/>
</dbReference>